<evidence type="ECO:0000313" key="1">
    <source>
        <dbReference type="EMBL" id="KAH8691290.1"/>
    </source>
</evidence>
<keyword evidence="2" id="KW-1185">Reference proteome</keyword>
<sequence length="535" mass="59800">MVALPGDVLLMILDILKTEGHNHNTLYQCALASRWLAEPALSILYQIYDTSPVAGGGFEDDQLKTKKSASPLGSGASKNAHNSIVQKWALMWRSLILSTWQEKTYLPYCKYIRYLNLDDLRELMSDLGMKKTRDEFIAGDLDKLIYRDGRAGFRTSTGSLNYSAVVERVGTFSARFLKTWAARLPHLETLDVWHGASLGRNSQEDIREHFPNLKNISVFRWTNENGSSADSEAESVLKSLRPDSLQSFNVMSLSDLGPRSIIALGYHLKSLTALTLTSLSIEAIEQLPSLGALESLEDFVLTDSRQVPQNPPPELISSVAGWICKCEKLRFLRLRRFLDDANLLSQILVDKRIHLELLHLKGYMMETSRAFHESLAFQPSLQVLSIQGDGSQNPTDQAVLVKALSKLGELRELDLKVISEFFTEQQIMALIPALPKLERFSFSGLHCDDNIWPAFLSLKNLRFLAIHASSEFTSDGILDFVSQLGPENEGFHLSIPNALIEIPPDSQDVIRDALAQNVKGTLDYDVLPGTKNAKL</sequence>
<dbReference type="SUPFAM" id="SSF52047">
    <property type="entry name" value="RNI-like"/>
    <property type="match status" value="1"/>
</dbReference>
<protein>
    <submittedName>
        <fullName evidence="1">Uncharacterized protein</fullName>
    </submittedName>
</protein>
<dbReference type="Gene3D" id="3.80.10.10">
    <property type="entry name" value="Ribonuclease Inhibitor"/>
    <property type="match status" value="1"/>
</dbReference>
<proteinExistence type="predicted"/>
<dbReference type="Proteomes" id="UP001201262">
    <property type="component" value="Unassembled WGS sequence"/>
</dbReference>
<dbReference type="AlphaFoldDB" id="A0AAD4KM49"/>
<name>A0AAD4KM49_9EURO</name>
<dbReference type="GeneID" id="70242291"/>
<organism evidence="1 2">
    <name type="scientific">Talaromyces proteolyticus</name>
    <dbReference type="NCBI Taxonomy" id="1131652"/>
    <lineage>
        <taxon>Eukaryota</taxon>
        <taxon>Fungi</taxon>
        <taxon>Dikarya</taxon>
        <taxon>Ascomycota</taxon>
        <taxon>Pezizomycotina</taxon>
        <taxon>Eurotiomycetes</taxon>
        <taxon>Eurotiomycetidae</taxon>
        <taxon>Eurotiales</taxon>
        <taxon>Trichocomaceae</taxon>
        <taxon>Talaromyces</taxon>
        <taxon>Talaromyces sect. Bacilispori</taxon>
    </lineage>
</organism>
<evidence type="ECO:0000313" key="2">
    <source>
        <dbReference type="Proteomes" id="UP001201262"/>
    </source>
</evidence>
<dbReference type="RefSeq" id="XP_046067382.1">
    <property type="nucleotide sequence ID" value="XM_046212004.1"/>
</dbReference>
<dbReference type="EMBL" id="JAJTJA010000012">
    <property type="protein sequence ID" value="KAH8691290.1"/>
    <property type="molecule type" value="Genomic_DNA"/>
</dbReference>
<comment type="caution">
    <text evidence="1">The sequence shown here is derived from an EMBL/GenBank/DDBJ whole genome shotgun (WGS) entry which is preliminary data.</text>
</comment>
<accession>A0AAD4KM49</accession>
<dbReference type="InterPro" id="IPR032675">
    <property type="entry name" value="LRR_dom_sf"/>
</dbReference>
<reference evidence="1" key="1">
    <citation type="submission" date="2021-12" db="EMBL/GenBank/DDBJ databases">
        <title>Convergent genome expansion in fungi linked to evolution of root-endophyte symbiosis.</title>
        <authorList>
            <consortium name="DOE Joint Genome Institute"/>
            <person name="Ke Y.-H."/>
            <person name="Bonito G."/>
            <person name="Liao H.-L."/>
            <person name="Looney B."/>
            <person name="Rojas-Flechas A."/>
            <person name="Nash J."/>
            <person name="Hameed K."/>
            <person name="Schadt C."/>
            <person name="Martin F."/>
            <person name="Crous P.W."/>
            <person name="Miettinen O."/>
            <person name="Magnuson J.K."/>
            <person name="Labbe J."/>
            <person name="Jacobson D."/>
            <person name="Doktycz M.J."/>
            <person name="Veneault-Fourrey C."/>
            <person name="Kuo A."/>
            <person name="Mondo S."/>
            <person name="Calhoun S."/>
            <person name="Riley R."/>
            <person name="Ohm R."/>
            <person name="LaButti K."/>
            <person name="Andreopoulos B."/>
            <person name="Pangilinan J."/>
            <person name="Nolan M."/>
            <person name="Tritt A."/>
            <person name="Clum A."/>
            <person name="Lipzen A."/>
            <person name="Daum C."/>
            <person name="Barry K."/>
            <person name="Grigoriev I.V."/>
            <person name="Vilgalys R."/>
        </authorList>
    </citation>
    <scope>NUCLEOTIDE SEQUENCE</scope>
    <source>
        <strain evidence="1">PMI_201</strain>
    </source>
</reference>
<gene>
    <name evidence="1" type="ORF">BGW36DRAFT_304777</name>
</gene>